<evidence type="ECO:0000259" key="3">
    <source>
        <dbReference type="PROSITE" id="PS51898"/>
    </source>
</evidence>
<keyword evidence="2" id="KW-0233">DNA recombination</keyword>
<name>A0A2S2DD52_9BURK</name>
<dbReference type="Proteomes" id="UP000245820">
    <property type="component" value="Chromosome"/>
</dbReference>
<accession>A0A2S2DD52</accession>
<dbReference type="EMBL" id="CP029343">
    <property type="protein sequence ID" value="AWL03275.1"/>
    <property type="molecule type" value="Genomic_DNA"/>
</dbReference>
<sequence length="198" mass="22053">MMREGQAKVLSERELSRVINLVKKKAHAKRNVALLYCSFGLGLRAKEMAALRIKHVLGVDGGLLDEINLTAGMTKGSKQRHAYLANPKVVNALQEFISERKNREGILFNLEAPLFRSQKGSSFSPNSLQQLFHRMYRDAKLHGASSHSGRRTFATTLIEKGVDIKAVSTLMGHSSIAMTAKYVENNPARLKQICTDLF</sequence>
<evidence type="ECO:0000313" key="5">
    <source>
        <dbReference type="Proteomes" id="UP000245820"/>
    </source>
</evidence>
<dbReference type="AlphaFoldDB" id="A0A2S2DD52"/>
<evidence type="ECO:0000256" key="1">
    <source>
        <dbReference type="ARBA" id="ARBA00022908"/>
    </source>
</evidence>
<dbReference type="GO" id="GO:0015074">
    <property type="term" value="P:DNA integration"/>
    <property type="evidence" value="ECO:0007669"/>
    <property type="project" value="UniProtKB-KW"/>
</dbReference>
<dbReference type="InterPro" id="IPR050090">
    <property type="entry name" value="Tyrosine_recombinase_XerCD"/>
</dbReference>
<dbReference type="PANTHER" id="PTHR30349:SF64">
    <property type="entry name" value="PROPHAGE INTEGRASE INTD-RELATED"/>
    <property type="match status" value="1"/>
</dbReference>
<dbReference type="InterPro" id="IPR002104">
    <property type="entry name" value="Integrase_catalytic"/>
</dbReference>
<evidence type="ECO:0000256" key="2">
    <source>
        <dbReference type="ARBA" id="ARBA00023172"/>
    </source>
</evidence>
<dbReference type="InterPro" id="IPR011010">
    <property type="entry name" value="DNA_brk_join_enz"/>
</dbReference>
<dbReference type="GO" id="GO:0003677">
    <property type="term" value="F:DNA binding"/>
    <property type="evidence" value="ECO:0007669"/>
    <property type="project" value="InterPro"/>
</dbReference>
<keyword evidence="1" id="KW-0229">DNA integration</keyword>
<dbReference type="PROSITE" id="PS51898">
    <property type="entry name" value="TYR_RECOMBINASE"/>
    <property type="match status" value="1"/>
</dbReference>
<feature type="domain" description="Tyr recombinase" evidence="3">
    <location>
        <begin position="5"/>
        <end position="195"/>
    </location>
</feature>
<dbReference type="CDD" id="cd00397">
    <property type="entry name" value="DNA_BRE_C"/>
    <property type="match status" value="1"/>
</dbReference>
<dbReference type="SUPFAM" id="SSF56349">
    <property type="entry name" value="DNA breaking-rejoining enzymes"/>
    <property type="match status" value="1"/>
</dbReference>
<organism evidence="4 5">
    <name type="scientific">Massilia oculi</name>
    <dbReference type="NCBI Taxonomy" id="945844"/>
    <lineage>
        <taxon>Bacteria</taxon>
        <taxon>Pseudomonadati</taxon>
        <taxon>Pseudomonadota</taxon>
        <taxon>Betaproteobacteria</taxon>
        <taxon>Burkholderiales</taxon>
        <taxon>Oxalobacteraceae</taxon>
        <taxon>Telluria group</taxon>
        <taxon>Massilia</taxon>
    </lineage>
</organism>
<dbReference type="Pfam" id="PF00589">
    <property type="entry name" value="Phage_integrase"/>
    <property type="match status" value="1"/>
</dbReference>
<dbReference type="KEGG" id="mtim:DIR46_01605"/>
<evidence type="ECO:0000313" key="4">
    <source>
        <dbReference type="EMBL" id="AWL03275.1"/>
    </source>
</evidence>
<dbReference type="OrthoDB" id="305957at2"/>
<protein>
    <submittedName>
        <fullName evidence="4">Site-specific integrase</fullName>
    </submittedName>
</protein>
<gene>
    <name evidence="4" type="ORF">DIR46_01605</name>
</gene>
<dbReference type="InterPro" id="IPR013762">
    <property type="entry name" value="Integrase-like_cat_sf"/>
</dbReference>
<reference evidence="4 5" key="1">
    <citation type="submission" date="2018-05" db="EMBL/GenBank/DDBJ databases">
        <title>Complete genome sequence of Massilia oculi sp. nov. CCUG 43427T (=DSM 26321T), the type strain of M. oculi, and comparison with genome sequences of other Massilia strains.</title>
        <authorList>
            <person name="Zhu B."/>
        </authorList>
    </citation>
    <scope>NUCLEOTIDE SEQUENCE [LARGE SCALE GENOMIC DNA]</scope>
    <source>
        <strain evidence="4 5">CCUG 43427</strain>
    </source>
</reference>
<dbReference type="Gene3D" id="1.10.443.10">
    <property type="entry name" value="Intergrase catalytic core"/>
    <property type="match status" value="1"/>
</dbReference>
<proteinExistence type="predicted"/>
<keyword evidence="5" id="KW-1185">Reference proteome</keyword>
<dbReference type="PANTHER" id="PTHR30349">
    <property type="entry name" value="PHAGE INTEGRASE-RELATED"/>
    <property type="match status" value="1"/>
</dbReference>
<dbReference type="GO" id="GO:0006310">
    <property type="term" value="P:DNA recombination"/>
    <property type="evidence" value="ECO:0007669"/>
    <property type="project" value="UniProtKB-KW"/>
</dbReference>